<accession>A0A2A6LY77</accession>
<comment type="caution">
    <text evidence="2">The sequence shown here is derived from an EMBL/GenBank/DDBJ whole genome shotgun (WGS) entry which is preliminary data.</text>
</comment>
<keyword evidence="1" id="KW-0472">Membrane</keyword>
<dbReference type="AlphaFoldDB" id="A0A2A6LY77"/>
<gene>
    <name evidence="2" type="ORF">CO661_14275</name>
</gene>
<keyword evidence="1" id="KW-0812">Transmembrane</keyword>
<evidence type="ECO:0000313" key="2">
    <source>
        <dbReference type="EMBL" id="PDT47345.1"/>
    </source>
</evidence>
<feature type="transmembrane region" description="Helical" evidence="1">
    <location>
        <begin position="14"/>
        <end position="34"/>
    </location>
</feature>
<keyword evidence="1" id="KW-1133">Transmembrane helix</keyword>
<protein>
    <submittedName>
        <fullName evidence="2">Uncharacterized protein</fullName>
    </submittedName>
</protein>
<proteinExistence type="predicted"/>
<evidence type="ECO:0000256" key="1">
    <source>
        <dbReference type="SAM" id="Phobius"/>
    </source>
</evidence>
<dbReference type="RefSeq" id="WP_097586952.1">
    <property type="nucleotide sequence ID" value="NZ_NWTC01000009.1"/>
</dbReference>
<dbReference type="EMBL" id="NWTC01000009">
    <property type="protein sequence ID" value="PDT47345.1"/>
    <property type="molecule type" value="Genomic_DNA"/>
</dbReference>
<name>A0A2A6LY77_RHIFR</name>
<sequence length="89" mass="9484">MLGLVAAIWQGRQYAIGAAAGFLIFSAVNALWWLPAARSEGRALERAASIARSIEIIQQRSRTNAEINALTPGALCSELGGVFENGECH</sequence>
<evidence type="ECO:0000313" key="3">
    <source>
        <dbReference type="Proteomes" id="UP000220353"/>
    </source>
</evidence>
<organism evidence="2 3">
    <name type="scientific">Rhizobium fredii</name>
    <name type="common">Sinorhizobium fredii</name>
    <dbReference type="NCBI Taxonomy" id="380"/>
    <lineage>
        <taxon>Bacteria</taxon>
        <taxon>Pseudomonadati</taxon>
        <taxon>Pseudomonadota</taxon>
        <taxon>Alphaproteobacteria</taxon>
        <taxon>Hyphomicrobiales</taxon>
        <taxon>Rhizobiaceae</taxon>
        <taxon>Sinorhizobium/Ensifer group</taxon>
        <taxon>Sinorhizobium</taxon>
    </lineage>
</organism>
<reference evidence="2 3" key="1">
    <citation type="submission" date="2017-09" db="EMBL/GenBank/DDBJ databases">
        <title>Comparative genomics of rhizobia isolated from Phaseolus vulgaris in China.</title>
        <authorList>
            <person name="Tong W."/>
        </authorList>
    </citation>
    <scope>NUCLEOTIDE SEQUENCE [LARGE SCALE GENOMIC DNA]</scope>
    <source>
        <strain evidence="2 3">PCH1</strain>
    </source>
</reference>
<dbReference type="Proteomes" id="UP000220353">
    <property type="component" value="Unassembled WGS sequence"/>
</dbReference>